<dbReference type="PANTHER" id="PTHR43777:SF1">
    <property type="entry name" value="MOLYBDENUM COFACTOR CYTIDYLYLTRANSFERASE"/>
    <property type="match status" value="1"/>
</dbReference>
<accession>A0AAE3MZI1</accession>
<proteinExistence type="predicted"/>
<evidence type="ECO:0000259" key="2">
    <source>
        <dbReference type="Pfam" id="PF12804"/>
    </source>
</evidence>
<reference evidence="3" key="1">
    <citation type="submission" date="2022-07" db="EMBL/GenBank/DDBJ databases">
        <title>Ectorhizobium quercum gen.nov., sp. nov.</title>
        <authorList>
            <person name="Ma T."/>
            <person name="Li Y."/>
        </authorList>
    </citation>
    <scope>NUCLEOTIDE SEQUENCE</scope>
    <source>
        <strain evidence="3">BDR2-2</strain>
    </source>
</reference>
<evidence type="ECO:0000256" key="1">
    <source>
        <dbReference type="ARBA" id="ARBA00022842"/>
    </source>
</evidence>
<dbReference type="InterPro" id="IPR029044">
    <property type="entry name" value="Nucleotide-diphossugar_trans"/>
</dbReference>
<gene>
    <name evidence="3" type="ORF">NOF55_12705</name>
</gene>
<organism evidence="3 4">
    <name type="scientific">Ectorhizobium quercum</name>
    <dbReference type="NCBI Taxonomy" id="2965071"/>
    <lineage>
        <taxon>Bacteria</taxon>
        <taxon>Pseudomonadati</taxon>
        <taxon>Pseudomonadota</taxon>
        <taxon>Alphaproteobacteria</taxon>
        <taxon>Hyphomicrobiales</taxon>
        <taxon>Rhizobiaceae</taxon>
        <taxon>Ectorhizobium</taxon>
    </lineage>
</organism>
<dbReference type="PANTHER" id="PTHR43777">
    <property type="entry name" value="MOLYBDENUM COFACTOR CYTIDYLYLTRANSFERASE"/>
    <property type="match status" value="1"/>
</dbReference>
<dbReference type="CDD" id="cd04182">
    <property type="entry name" value="GT_2_like_f"/>
    <property type="match status" value="1"/>
</dbReference>
<dbReference type="Proteomes" id="UP001208771">
    <property type="component" value="Unassembled WGS sequence"/>
</dbReference>
<dbReference type="AlphaFoldDB" id="A0AAE3MZI1"/>
<dbReference type="InterPro" id="IPR025877">
    <property type="entry name" value="MobA-like_NTP_Trfase"/>
</dbReference>
<dbReference type="GO" id="GO:0016779">
    <property type="term" value="F:nucleotidyltransferase activity"/>
    <property type="evidence" value="ECO:0007669"/>
    <property type="project" value="UniProtKB-ARBA"/>
</dbReference>
<keyword evidence="1" id="KW-0460">Magnesium</keyword>
<sequence>MSGVAAIVLAAGTASRMGGRHKLLAEFGGEPQARRAARAALDAGARPVVVVTGHRHAEIAACLDGLSVSVARNPDFAAGMAGSLKVGLAALPGEAVSGVLVVLADMPLVTAAHMAALVAAFEAAEGRAVVRATAGGVAGNPVVLPAALFPALSSLRGDRGAREAIRLSGLPVVSVEIGAAALADADTPEAVETLGGVLRG</sequence>
<dbReference type="Pfam" id="PF12804">
    <property type="entry name" value="NTP_transf_3"/>
    <property type="match status" value="1"/>
</dbReference>
<dbReference type="EMBL" id="JANFPI010000004">
    <property type="protein sequence ID" value="MCX8997963.1"/>
    <property type="molecule type" value="Genomic_DNA"/>
</dbReference>
<comment type="caution">
    <text evidence="3">The sequence shown here is derived from an EMBL/GenBank/DDBJ whole genome shotgun (WGS) entry which is preliminary data.</text>
</comment>
<protein>
    <submittedName>
        <fullName evidence="3">Nucleotidyltransferase family protein</fullName>
    </submittedName>
</protein>
<keyword evidence="4" id="KW-1185">Reference proteome</keyword>
<dbReference type="Gene3D" id="3.90.550.10">
    <property type="entry name" value="Spore Coat Polysaccharide Biosynthesis Protein SpsA, Chain A"/>
    <property type="match status" value="1"/>
</dbReference>
<dbReference type="RefSeq" id="WP_306411755.1">
    <property type="nucleotide sequence ID" value="NZ_JANFPI010000004.1"/>
</dbReference>
<evidence type="ECO:0000313" key="3">
    <source>
        <dbReference type="EMBL" id="MCX8997963.1"/>
    </source>
</evidence>
<dbReference type="SUPFAM" id="SSF53448">
    <property type="entry name" value="Nucleotide-diphospho-sugar transferases"/>
    <property type="match status" value="1"/>
</dbReference>
<feature type="domain" description="MobA-like NTP transferase" evidence="2">
    <location>
        <begin position="6"/>
        <end position="166"/>
    </location>
</feature>
<name>A0AAE3MZI1_9HYPH</name>
<evidence type="ECO:0000313" key="4">
    <source>
        <dbReference type="Proteomes" id="UP001208771"/>
    </source>
</evidence>